<proteinExistence type="predicted"/>
<name>A0A371DAJ5_9APHY</name>
<organism evidence="1 2">
    <name type="scientific">Lentinus brumalis</name>
    <dbReference type="NCBI Taxonomy" id="2498619"/>
    <lineage>
        <taxon>Eukaryota</taxon>
        <taxon>Fungi</taxon>
        <taxon>Dikarya</taxon>
        <taxon>Basidiomycota</taxon>
        <taxon>Agaricomycotina</taxon>
        <taxon>Agaricomycetes</taxon>
        <taxon>Polyporales</taxon>
        <taxon>Polyporaceae</taxon>
        <taxon>Lentinus</taxon>
    </lineage>
</organism>
<sequence>ITNDNAAANFTAGEELEARLERRKILGSWRASSHQLGYVYLHVHRSLGTEVFMSKITQTGLVESKQAIWEYDP</sequence>
<keyword evidence="2" id="KW-1185">Reference proteome</keyword>
<dbReference type="OrthoDB" id="2739794at2759"/>
<evidence type="ECO:0000313" key="1">
    <source>
        <dbReference type="EMBL" id="RDX49551.1"/>
    </source>
</evidence>
<accession>A0A371DAJ5</accession>
<dbReference type="AlphaFoldDB" id="A0A371DAJ5"/>
<feature type="non-terminal residue" evidence="1">
    <location>
        <position position="73"/>
    </location>
</feature>
<dbReference type="Proteomes" id="UP000256964">
    <property type="component" value="Unassembled WGS sequence"/>
</dbReference>
<protein>
    <submittedName>
        <fullName evidence="1">Uncharacterized protein</fullName>
    </submittedName>
</protein>
<gene>
    <name evidence="1" type="ORF">OH76DRAFT_1326409</name>
</gene>
<evidence type="ECO:0000313" key="2">
    <source>
        <dbReference type="Proteomes" id="UP000256964"/>
    </source>
</evidence>
<dbReference type="EMBL" id="KZ857404">
    <property type="protein sequence ID" value="RDX49551.1"/>
    <property type="molecule type" value="Genomic_DNA"/>
</dbReference>
<reference evidence="1 2" key="1">
    <citation type="journal article" date="2018" name="Biotechnol. Biofuels">
        <title>Integrative visual omics of the white-rot fungus Polyporus brumalis exposes the biotechnological potential of its oxidative enzymes for delignifying raw plant biomass.</title>
        <authorList>
            <person name="Miyauchi S."/>
            <person name="Rancon A."/>
            <person name="Drula E."/>
            <person name="Hage H."/>
            <person name="Chaduli D."/>
            <person name="Favel A."/>
            <person name="Grisel S."/>
            <person name="Henrissat B."/>
            <person name="Herpoel-Gimbert I."/>
            <person name="Ruiz-Duenas F.J."/>
            <person name="Chevret D."/>
            <person name="Hainaut M."/>
            <person name="Lin J."/>
            <person name="Wang M."/>
            <person name="Pangilinan J."/>
            <person name="Lipzen A."/>
            <person name="Lesage-Meessen L."/>
            <person name="Navarro D."/>
            <person name="Riley R."/>
            <person name="Grigoriev I.V."/>
            <person name="Zhou S."/>
            <person name="Raouche S."/>
            <person name="Rosso M.N."/>
        </authorList>
    </citation>
    <scope>NUCLEOTIDE SEQUENCE [LARGE SCALE GENOMIC DNA]</scope>
    <source>
        <strain evidence="1 2">BRFM 1820</strain>
    </source>
</reference>
<feature type="non-terminal residue" evidence="1">
    <location>
        <position position="1"/>
    </location>
</feature>